<keyword evidence="3" id="KW-1185">Reference proteome</keyword>
<gene>
    <name evidence="2" type="ORF">LNTAR_00270</name>
</gene>
<dbReference type="SUPFAM" id="SSF51905">
    <property type="entry name" value="FAD/NAD(P)-binding domain"/>
    <property type="match status" value="1"/>
</dbReference>
<evidence type="ECO:0000313" key="3">
    <source>
        <dbReference type="Proteomes" id="UP000004947"/>
    </source>
</evidence>
<evidence type="ECO:0000313" key="2">
    <source>
        <dbReference type="EMBL" id="EDM27789.1"/>
    </source>
</evidence>
<dbReference type="GO" id="GO:0016491">
    <property type="term" value="F:oxidoreductase activity"/>
    <property type="evidence" value="ECO:0007669"/>
    <property type="project" value="InterPro"/>
</dbReference>
<accession>A6DK91</accession>
<protein>
    <submittedName>
        <fullName evidence="2">Amine oxidase, flavin-containing</fullName>
    </submittedName>
</protein>
<organism evidence="2 3">
    <name type="scientific">Lentisphaera araneosa HTCC2155</name>
    <dbReference type="NCBI Taxonomy" id="313628"/>
    <lineage>
        <taxon>Bacteria</taxon>
        <taxon>Pseudomonadati</taxon>
        <taxon>Lentisphaerota</taxon>
        <taxon>Lentisphaeria</taxon>
        <taxon>Lentisphaerales</taxon>
        <taxon>Lentisphaeraceae</taxon>
        <taxon>Lentisphaera</taxon>
    </lineage>
</organism>
<dbReference type="PANTHER" id="PTHR42923">
    <property type="entry name" value="PROTOPORPHYRINOGEN OXIDASE"/>
    <property type="match status" value="1"/>
</dbReference>
<dbReference type="OrthoDB" id="20837at2"/>
<sequence>MKKIAIIGTGISALTTAYKLHGDYEVHLYDKADYIGGHTNTIQVPEGDKTLSIDTGFIVFNDWTYPEFIKLMDELGVESQFSDMSFSVKCEDSGLEYNGTNTNSLFAQRRNILNPKFWKMIKDILDFNKAALQWLESADESDATSLAEFIQPYGAMFKEKYLFPMTAAIWSAGRESVEKFPLRFYLNFFKNHGFLSVDDRPVWRVIKGGSNSYVEPLSASFKENIHLNCAVRKVERFEDRVELTSDQGKELFDGVVFACHSDQALKILEGGNSKEAEILGAIPYDKNTAILHWDEKVLPKRKLAHAAWNYHLEKAGVEDQAKLTYNMNILQSLDCEKIYNVSLNYDKIEPEKIIKTIQYSHPVFTLKGVEAQMRKKEICGHNRSFFAGAYWRFGFHEDGVMSGLDAAERVREVLPK</sequence>
<evidence type="ECO:0000259" key="1">
    <source>
        <dbReference type="Pfam" id="PF01593"/>
    </source>
</evidence>
<dbReference type="Proteomes" id="UP000004947">
    <property type="component" value="Unassembled WGS sequence"/>
</dbReference>
<dbReference type="RefSeq" id="WP_007278304.1">
    <property type="nucleotide sequence ID" value="NZ_ABCK01000007.1"/>
</dbReference>
<dbReference type="InterPro" id="IPR002937">
    <property type="entry name" value="Amino_oxidase"/>
</dbReference>
<dbReference type="PANTHER" id="PTHR42923:SF17">
    <property type="entry name" value="AMINE OXIDASE DOMAIN-CONTAINING PROTEIN"/>
    <property type="match status" value="1"/>
</dbReference>
<dbReference type="AlphaFoldDB" id="A6DK91"/>
<dbReference type="Gene3D" id="3.50.50.60">
    <property type="entry name" value="FAD/NAD(P)-binding domain"/>
    <property type="match status" value="1"/>
</dbReference>
<dbReference type="InterPro" id="IPR050464">
    <property type="entry name" value="Zeta_carotene_desat/Oxidored"/>
</dbReference>
<proteinExistence type="predicted"/>
<dbReference type="eggNOG" id="COG2907">
    <property type="taxonomic scope" value="Bacteria"/>
</dbReference>
<reference evidence="2 3" key="1">
    <citation type="journal article" date="2010" name="J. Bacteriol.">
        <title>Genome sequence of Lentisphaera araneosa HTCC2155T, the type species of the order Lentisphaerales in the phylum Lentisphaerae.</title>
        <authorList>
            <person name="Thrash J.C."/>
            <person name="Cho J.C."/>
            <person name="Vergin K.L."/>
            <person name="Morris R.M."/>
            <person name="Giovannoni S.J."/>
        </authorList>
    </citation>
    <scope>NUCLEOTIDE SEQUENCE [LARGE SCALE GENOMIC DNA]</scope>
    <source>
        <strain evidence="2 3">HTCC2155</strain>
    </source>
</reference>
<dbReference type="STRING" id="313628.LNTAR_00270"/>
<dbReference type="EMBL" id="ABCK01000007">
    <property type="protein sequence ID" value="EDM27789.1"/>
    <property type="molecule type" value="Genomic_DNA"/>
</dbReference>
<dbReference type="Pfam" id="PF01593">
    <property type="entry name" value="Amino_oxidase"/>
    <property type="match status" value="1"/>
</dbReference>
<comment type="caution">
    <text evidence="2">The sequence shown here is derived from an EMBL/GenBank/DDBJ whole genome shotgun (WGS) entry which is preliminary data.</text>
</comment>
<dbReference type="InterPro" id="IPR036188">
    <property type="entry name" value="FAD/NAD-bd_sf"/>
</dbReference>
<name>A6DK91_9BACT</name>
<feature type="domain" description="Amine oxidase" evidence="1">
    <location>
        <begin position="14"/>
        <end position="265"/>
    </location>
</feature>